<gene>
    <name evidence="2" type="ORF">XAT740_LOCUS40957</name>
</gene>
<proteinExistence type="predicted"/>
<protein>
    <submittedName>
        <fullName evidence="2">Uncharacterized protein</fullName>
    </submittedName>
</protein>
<sequence length="523" mass="59884">MQFRFQESDRILSDGRIRVKVAPSYSMKVGLSAVKAAVKFFHKLLLPQSVQLFSTDSIDDKKMIINELKVVKYPVNCFSMSDLTANSIFHNHKRDNVDVKKILSNLKHKHLLKRADDEQIKSFQNQLNESYGFTLEKYIDYYEKGSDSKSSLSEVTGQVLVQQRSWIEELREKILNNVIEQKKSEPPSPLSIQMSQVEDIFDDVIVDINDDTNDLQTTCSNTIELTNAIQQMNVSSNECHEDISMENHDVPLDHHRNNDDDIRDCLSYVLEQVVELVNVTDVTMIDRVTDHSETASSTELSRKTTTCTVDKYVSNNIKVLCDKLLLSNTIVISRTKLNKICKINIDDIEKACKVLIDYGLLSLETNVLGNKHCYYESFLKQIPKSQSELLDFSMELSIFGIDNVNNYYATLKTIDTQNAKYLTPYGQSILQQVYSNHNVKINESAIMQPVKQHCRRLFNSGNDQHDSDEENLSTLRTIEAGNVEQSSEPPSSKSKRRRELTGKGKEYREQSQSKKKKKTISSF</sequence>
<evidence type="ECO:0000313" key="3">
    <source>
        <dbReference type="Proteomes" id="UP000663828"/>
    </source>
</evidence>
<dbReference type="AlphaFoldDB" id="A0A815V0N9"/>
<accession>A0A815V0N9</accession>
<feature type="compositionally biased region" description="Basic and acidic residues" evidence="1">
    <location>
        <begin position="499"/>
        <end position="512"/>
    </location>
</feature>
<reference evidence="2" key="1">
    <citation type="submission" date="2021-02" db="EMBL/GenBank/DDBJ databases">
        <authorList>
            <person name="Nowell W R."/>
        </authorList>
    </citation>
    <scope>NUCLEOTIDE SEQUENCE</scope>
</reference>
<comment type="caution">
    <text evidence="2">The sequence shown here is derived from an EMBL/GenBank/DDBJ whole genome shotgun (WGS) entry which is preliminary data.</text>
</comment>
<dbReference type="EMBL" id="CAJNOR010004727">
    <property type="protein sequence ID" value="CAF1523582.1"/>
    <property type="molecule type" value="Genomic_DNA"/>
</dbReference>
<keyword evidence="3" id="KW-1185">Reference proteome</keyword>
<feature type="region of interest" description="Disordered" evidence="1">
    <location>
        <begin position="477"/>
        <end position="523"/>
    </location>
</feature>
<organism evidence="2 3">
    <name type="scientific">Adineta ricciae</name>
    <name type="common">Rotifer</name>
    <dbReference type="NCBI Taxonomy" id="249248"/>
    <lineage>
        <taxon>Eukaryota</taxon>
        <taxon>Metazoa</taxon>
        <taxon>Spiralia</taxon>
        <taxon>Gnathifera</taxon>
        <taxon>Rotifera</taxon>
        <taxon>Eurotatoria</taxon>
        <taxon>Bdelloidea</taxon>
        <taxon>Adinetida</taxon>
        <taxon>Adinetidae</taxon>
        <taxon>Adineta</taxon>
    </lineage>
</organism>
<name>A0A815V0N9_ADIRI</name>
<evidence type="ECO:0000256" key="1">
    <source>
        <dbReference type="SAM" id="MobiDB-lite"/>
    </source>
</evidence>
<evidence type="ECO:0000313" key="2">
    <source>
        <dbReference type="EMBL" id="CAF1523582.1"/>
    </source>
</evidence>
<feature type="compositionally biased region" description="Basic residues" evidence="1">
    <location>
        <begin position="513"/>
        <end position="523"/>
    </location>
</feature>
<dbReference type="Proteomes" id="UP000663828">
    <property type="component" value="Unassembled WGS sequence"/>
</dbReference>